<dbReference type="KEGG" id="jsv:CNX70_18635"/>
<protein>
    <submittedName>
        <fullName evidence="2">Uncharacterized protein</fullName>
    </submittedName>
</protein>
<proteinExistence type="predicted"/>
<name>A0A290WYJ7_9BURK</name>
<feature type="region of interest" description="Disordered" evidence="1">
    <location>
        <begin position="558"/>
        <end position="598"/>
    </location>
</feature>
<evidence type="ECO:0000256" key="1">
    <source>
        <dbReference type="SAM" id="MobiDB-lite"/>
    </source>
</evidence>
<accession>A0A290WYJ7</accession>
<organism evidence="2 3">
    <name type="scientific">Janthinobacterium svalbardensis</name>
    <dbReference type="NCBI Taxonomy" id="368607"/>
    <lineage>
        <taxon>Bacteria</taxon>
        <taxon>Pseudomonadati</taxon>
        <taxon>Pseudomonadota</taxon>
        <taxon>Betaproteobacteria</taxon>
        <taxon>Burkholderiales</taxon>
        <taxon>Oxalobacteraceae</taxon>
        <taxon>Janthinobacterium</taxon>
    </lineage>
</organism>
<evidence type="ECO:0000313" key="2">
    <source>
        <dbReference type="EMBL" id="ATD61947.1"/>
    </source>
</evidence>
<sequence>MLDHPRFGQIPPVTGGGDPLGTSPVNEMLYRTTLPAVNNVIEFIRVYSALCWMIGIIQETASRDRSKSLLELTNIGLEKIQLLISWHYWGQGLKGLAGNGRVFTKDAVPVELRFHTLLDNNARIALEMNPDAKIAEGGHFLKAAQYRPSLINGFAFVKMSRQVHGTYHLNPSGEEMAAAYENAIGKHPLRAWLGDLSKNFASYEDVKKMSKMLNLLEPSPGEKQAFLTHYYPAADYRFRAPNWRNRHAGLTLALRAAAAETVENSHSKGRPVNMDVIRHTMASGIARDGKPLDLTNIEGIHGIWSSLQLRQVFRKAMDVLVRCVESWIKDAEIYQRPRQIPDCAQSLGLKLEQALPEEHRSFVSRTITMFEELRGDFPSMGAAAPTVPQLRLWNFQEKLRNLESFTTGSDEETEALSIAYYTLLFCMLEVESLEKNPHFMLQHKGTEDLPLAPFCKMLRNFENKSPAQLMAHVVQHNIISQHFKVIRRRTQDFHNRFRFMNGDNGLERALHASNLYEPAELQDLLEHALYLLDQCGLVKLDDEGLFAITEEGLERVAQYEPPLSPEEIEELNSSGNLGELEKDELEAQNENEGLDETE</sequence>
<dbReference type="Proteomes" id="UP000218437">
    <property type="component" value="Chromosome"/>
</dbReference>
<reference evidence="2 3" key="1">
    <citation type="submission" date="2017-09" db="EMBL/GenBank/DDBJ databases">
        <title>Complete genome sequence of Janthinobacterium svalbardensis PAMC 27463.</title>
        <authorList>
            <person name="Cho Y.-J."/>
            <person name="Cho A."/>
            <person name="Kim O.-S."/>
            <person name="Lee J.-I."/>
        </authorList>
    </citation>
    <scope>NUCLEOTIDE SEQUENCE [LARGE SCALE GENOMIC DNA]</scope>
    <source>
        <strain evidence="2 3">PAMC 27463</strain>
    </source>
</reference>
<dbReference type="AlphaFoldDB" id="A0A290WYJ7"/>
<dbReference type="RefSeq" id="WP_096236007.1">
    <property type="nucleotide sequence ID" value="NZ_CP023422.1"/>
</dbReference>
<keyword evidence="3" id="KW-1185">Reference proteome</keyword>
<dbReference type="EMBL" id="CP023422">
    <property type="protein sequence ID" value="ATD61947.1"/>
    <property type="molecule type" value="Genomic_DNA"/>
</dbReference>
<evidence type="ECO:0000313" key="3">
    <source>
        <dbReference type="Proteomes" id="UP000218437"/>
    </source>
</evidence>
<gene>
    <name evidence="2" type="ORF">CNX70_18635</name>
</gene>
<feature type="compositionally biased region" description="Acidic residues" evidence="1">
    <location>
        <begin position="581"/>
        <end position="598"/>
    </location>
</feature>